<dbReference type="Pfam" id="PF19991">
    <property type="entry name" value="HMA_2"/>
    <property type="match status" value="1"/>
</dbReference>
<sequence length="172" mass="19326">MHPVAHVCHTIPRRLRVRIPSKRGDSDYFAHVSEKLRALHGVEEVKAAPHTGSIVIIYDGELDELKRQAYKQGLFTLKRPPVQRKTLFQNVASAFRSYNKELLTLTSGQIDIPSLVFVSLVTSGMWQLARGNVVLPAWYVAFYYALGVFMHSGVDEFDEGAEIGVEDVDIVD</sequence>
<dbReference type="eggNOG" id="ENOG503190Y">
    <property type="taxonomic scope" value="Bacteria"/>
</dbReference>
<protein>
    <submittedName>
        <fullName evidence="1">Uncharacterized protein</fullName>
    </submittedName>
</protein>
<dbReference type="HOGENOM" id="CLU_133770_0_0_7"/>
<dbReference type="OrthoDB" id="5518562at2"/>
<accession>I4C058</accession>
<dbReference type="Proteomes" id="UP000006055">
    <property type="component" value="Chromosome"/>
</dbReference>
<evidence type="ECO:0000313" key="2">
    <source>
        <dbReference type="Proteomes" id="UP000006055"/>
    </source>
</evidence>
<dbReference type="RefSeq" id="WP_014808108.1">
    <property type="nucleotide sequence ID" value="NC_018025.1"/>
</dbReference>
<organism evidence="1 2">
    <name type="scientific">Desulfomonile tiedjei (strain ATCC 49306 / DSM 6799 / DCB-1)</name>
    <dbReference type="NCBI Taxonomy" id="706587"/>
    <lineage>
        <taxon>Bacteria</taxon>
        <taxon>Pseudomonadati</taxon>
        <taxon>Thermodesulfobacteriota</taxon>
        <taxon>Desulfomonilia</taxon>
        <taxon>Desulfomonilales</taxon>
        <taxon>Desulfomonilaceae</taxon>
        <taxon>Desulfomonile</taxon>
    </lineage>
</organism>
<dbReference type="KEGG" id="dti:Desti_0203"/>
<keyword evidence="2" id="KW-1185">Reference proteome</keyword>
<dbReference type="STRING" id="706587.Desti_0203"/>
<proteinExistence type="predicted"/>
<name>I4C058_DESTA</name>
<reference evidence="2" key="1">
    <citation type="submission" date="2012-06" db="EMBL/GenBank/DDBJ databases">
        <title>Complete sequence of chromosome of Desulfomonile tiedjei DSM 6799.</title>
        <authorList>
            <person name="Lucas S."/>
            <person name="Copeland A."/>
            <person name="Lapidus A."/>
            <person name="Glavina del Rio T."/>
            <person name="Dalin E."/>
            <person name="Tice H."/>
            <person name="Bruce D."/>
            <person name="Goodwin L."/>
            <person name="Pitluck S."/>
            <person name="Peters L."/>
            <person name="Ovchinnikova G."/>
            <person name="Zeytun A."/>
            <person name="Lu M."/>
            <person name="Kyrpides N."/>
            <person name="Mavromatis K."/>
            <person name="Ivanova N."/>
            <person name="Brettin T."/>
            <person name="Detter J.C."/>
            <person name="Han C."/>
            <person name="Larimer F."/>
            <person name="Land M."/>
            <person name="Hauser L."/>
            <person name="Markowitz V."/>
            <person name="Cheng J.-F."/>
            <person name="Hugenholtz P."/>
            <person name="Woyke T."/>
            <person name="Wu D."/>
            <person name="Spring S."/>
            <person name="Schroeder M."/>
            <person name="Brambilla E."/>
            <person name="Klenk H.-P."/>
            <person name="Eisen J.A."/>
        </authorList>
    </citation>
    <scope>NUCLEOTIDE SEQUENCE [LARGE SCALE GENOMIC DNA]</scope>
    <source>
        <strain evidence="2">ATCC 49306 / DSM 6799 / DCB-1</strain>
    </source>
</reference>
<dbReference type="AlphaFoldDB" id="I4C058"/>
<gene>
    <name evidence="1" type="ordered locus">Desti_0203</name>
</gene>
<evidence type="ECO:0000313" key="1">
    <source>
        <dbReference type="EMBL" id="AFM22949.1"/>
    </source>
</evidence>
<dbReference type="EMBL" id="CP003360">
    <property type="protein sequence ID" value="AFM22949.1"/>
    <property type="molecule type" value="Genomic_DNA"/>
</dbReference>